<proteinExistence type="predicted"/>
<gene>
    <name evidence="2" type="ORF">RCOM_1063340</name>
</gene>
<feature type="region of interest" description="Disordered" evidence="1">
    <location>
        <begin position="65"/>
        <end position="87"/>
    </location>
</feature>
<keyword evidence="3" id="KW-1185">Reference proteome</keyword>
<dbReference type="AlphaFoldDB" id="B9S626"/>
<evidence type="ECO:0000313" key="2">
    <source>
        <dbReference type="EMBL" id="EEF40935.1"/>
    </source>
</evidence>
<evidence type="ECO:0000256" key="1">
    <source>
        <dbReference type="SAM" id="MobiDB-lite"/>
    </source>
</evidence>
<protein>
    <submittedName>
        <fullName evidence="2">Uncharacterized protein</fullName>
    </submittedName>
</protein>
<evidence type="ECO:0000313" key="3">
    <source>
        <dbReference type="Proteomes" id="UP000008311"/>
    </source>
</evidence>
<organism evidence="2 3">
    <name type="scientific">Ricinus communis</name>
    <name type="common">Castor bean</name>
    <dbReference type="NCBI Taxonomy" id="3988"/>
    <lineage>
        <taxon>Eukaryota</taxon>
        <taxon>Viridiplantae</taxon>
        <taxon>Streptophyta</taxon>
        <taxon>Embryophyta</taxon>
        <taxon>Tracheophyta</taxon>
        <taxon>Spermatophyta</taxon>
        <taxon>Magnoliopsida</taxon>
        <taxon>eudicotyledons</taxon>
        <taxon>Gunneridae</taxon>
        <taxon>Pentapetalae</taxon>
        <taxon>rosids</taxon>
        <taxon>fabids</taxon>
        <taxon>Malpighiales</taxon>
        <taxon>Euphorbiaceae</taxon>
        <taxon>Acalyphoideae</taxon>
        <taxon>Acalypheae</taxon>
        <taxon>Ricinus</taxon>
    </lineage>
</organism>
<dbReference type="InParanoid" id="B9S626"/>
<dbReference type="EMBL" id="EQ973877">
    <property type="protein sequence ID" value="EEF40935.1"/>
    <property type="molecule type" value="Genomic_DNA"/>
</dbReference>
<reference evidence="3" key="1">
    <citation type="journal article" date="2010" name="Nat. Biotechnol.">
        <title>Draft genome sequence of the oilseed species Ricinus communis.</title>
        <authorList>
            <person name="Chan A.P."/>
            <person name="Crabtree J."/>
            <person name="Zhao Q."/>
            <person name="Lorenzi H."/>
            <person name="Orvis J."/>
            <person name="Puiu D."/>
            <person name="Melake-Berhan A."/>
            <person name="Jones K.M."/>
            <person name="Redman J."/>
            <person name="Chen G."/>
            <person name="Cahoon E.B."/>
            <person name="Gedil M."/>
            <person name="Stanke M."/>
            <person name="Haas B.J."/>
            <person name="Wortman J.R."/>
            <person name="Fraser-Liggett C.M."/>
            <person name="Ravel J."/>
            <person name="Rabinowicz P.D."/>
        </authorList>
    </citation>
    <scope>NUCLEOTIDE SEQUENCE [LARGE SCALE GENOMIC DNA]</scope>
    <source>
        <strain evidence="3">cv. Hale</strain>
    </source>
</reference>
<sequence length="87" mass="9841">MVPNANYWQLQSLIAPKLSGDPKALQHQVFKKNWSTVIRRDEVIGHILLKAQSGCWKGAFVERANPDNSEDNLIRNSEGSKYARAPH</sequence>
<name>B9S626_RICCO</name>
<accession>B9S626</accession>
<dbReference type="Proteomes" id="UP000008311">
    <property type="component" value="Unassembled WGS sequence"/>
</dbReference>